<dbReference type="InterPro" id="IPR012318">
    <property type="entry name" value="HTH_CRP"/>
</dbReference>
<evidence type="ECO:0000256" key="1">
    <source>
        <dbReference type="ARBA" id="ARBA00023015"/>
    </source>
</evidence>
<dbReference type="STRING" id="1123404.SAMN02745784_03096"/>
<proteinExistence type="predicted"/>
<dbReference type="GO" id="GO:0003677">
    <property type="term" value="F:DNA binding"/>
    <property type="evidence" value="ECO:0007669"/>
    <property type="project" value="UniProtKB-KW"/>
</dbReference>
<dbReference type="InterPro" id="IPR036390">
    <property type="entry name" value="WH_DNA-bd_sf"/>
</dbReference>
<keyword evidence="6" id="KW-0418">Kinase</keyword>
<dbReference type="GO" id="GO:0003700">
    <property type="term" value="F:DNA-binding transcription factor activity"/>
    <property type="evidence" value="ECO:0007669"/>
    <property type="project" value="TreeGrafter"/>
</dbReference>
<keyword evidence="1" id="KW-0805">Transcription regulation</keyword>
<accession>A0A1M4ZKC7</accession>
<sequence>MFKWGDKMYNAFFDMDRDRKMKKAFLDISKRGVIKKYPKNSIIEIQDKKFYIVTKGRICYSFYSIDGGEKIFYFISAGGVFGELEYFEECKSELVVKSAKDSEISVLDEEQLEKIILESPEIYRYIIYNLIRKLRILMSVMVNMAFGDSNGKVADTLIRWFYQEGSIDKQSAKIRRRFTHEEISKILGCSRATVTKALNEFQDKELISINGDQIVIQDIEGLSKYVTWK</sequence>
<dbReference type="PANTHER" id="PTHR24567">
    <property type="entry name" value="CRP FAMILY TRANSCRIPTIONAL REGULATORY PROTEIN"/>
    <property type="match status" value="1"/>
</dbReference>
<name>A0A1M4ZKC7_9FIRM</name>
<dbReference type="SUPFAM" id="SSF51206">
    <property type="entry name" value="cAMP-binding domain-like"/>
    <property type="match status" value="1"/>
</dbReference>
<dbReference type="SMART" id="SM00419">
    <property type="entry name" value="HTH_CRP"/>
    <property type="match status" value="1"/>
</dbReference>
<dbReference type="Proteomes" id="UP000184114">
    <property type="component" value="Unassembled WGS sequence"/>
</dbReference>
<dbReference type="EMBL" id="FQTY01000026">
    <property type="protein sequence ID" value="SHF18464.1"/>
    <property type="molecule type" value="Genomic_DNA"/>
</dbReference>
<keyword evidence="6" id="KW-0808">Transferase</keyword>
<dbReference type="Pfam" id="PF13545">
    <property type="entry name" value="HTH_Crp_2"/>
    <property type="match status" value="1"/>
</dbReference>
<evidence type="ECO:0000313" key="6">
    <source>
        <dbReference type="EMBL" id="SHF18464.1"/>
    </source>
</evidence>
<evidence type="ECO:0000256" key="3">
    <source>
        <dbReference type="ARBA" id="ARBA00023163"/>
    </source>
</evidence>
<dbReference type="InterPro" id="IPR050397">
    <property type="entry name" value="Env_Response_Regulators"/>
</dbReference>
<dbReference type="CDD" id="cd00038">
    <property type="entry name" value="CAP_ED"/>
    <property type="match status" value="1"/>
</dbReference>
<feature type="domain" description="HTH crp-type" evidence="5">
    <location>
        <begin position="147"/>
        <end position="220"/>
    </location>
</feature>
<keyword evidence="2" id="KW-0238">DNA-binding</keyword>
<protein>
    <submittedName>
        <fullName evidence="6">cAMP-binding domain of CRP or a regulatory subunit of cAMP-dependent protein kinases</fullName>
    </submittedName>
</protein>
<dbReference type="GO" id="GO:0005829">
    <property type="term" value="C:cytosol"/>
    <property type="evidence" value="ECO:0007669"/>
    <property type="project" value="TreeGrafter"/>
</dbReference>
<evidence type="ECO:0000256" key="2">
    <source>
        <dbReference type="ARBA" id="ARBA00023125"/>
    </source>
</evidence>
<organism evidence="6 7">
    <name type="scientific">Tissierella praeacuta DSM 18095</name>
    <dbReference type="NCBI Taxonomy" id="1123404"/>
    <lineage>
        <taxon>Bacteria</taxon>
        <taxon>Bacillati</taxon>
        <taxon>Bacillota</taxon>
        <taxon>Tissierellia</taxon>
        <taxon>Tissierellales</taxon>
        <taxon>Tissierellaceae</taxon>
        <taxon>Tissierella</taxon>
    </lineage>
</organism>
<dbReference type="InterPro" id="IPR000595">
    <property type="entry name" value="cNMP-bd_dom"/>
</dbReference>
<dbReference type="PANTHER" id="PTHR24567:SF26">
    <property type="entry name" value="REGULATORY PROTEIN YEIL"/>
    <property type="match status" value="1"/>
</dbReference>
<dbReference type="GO" id="GO:0016301">
    <property type="term" value="F:kinase activity"/>
    <property type="evidence" value="ECO:0007669"/>
    <property type="project" value="UniProtKB-KW"/>
</dbReference>
<dbReference type="Pfam" id="PF00027">
    <property type="entry name" value="cNMP_binding"/>
    <property type="match status" value="1"/>
</dbReference>
<dbReference type="Gene3D" id="2.60.120.10">
    <property type="entry name" value="Jelly Rolls"/>
    <property type="match status" value="1"/>
</dbReference>
<keyword evidence="3" id="KW-0804">Transcription</keyword>
<dbReference type="PROSITE" id="PS50042">
    <property type="entry name" value="CNMP_BINDING_3"/>
    <property type="match status" value="1"/>
</dbReference>
<dbReference type="InterPro" id="IPR014710">
    <property type="entry name" value="RmlC-like_jellyroll"/>
</dbReference>
<dbReference type="PROSITE" id="PS51063">
    <property type="entry name" value="HTH_CRP_2"/>
    <property type="match status" value="1"/>
</dbReference>
<reference evidence="7" key="1">
    <citation type="submission" date="2016-11" db="EMBL/GenBank/DDBJ databases">
        <authorList>
            <person name="Varghese N."/>
            <person name="Submissions S."/>
        </authorList>
    </citation>
    <scope>NUCLEOTIDE SEQUENCE [LARGE SCALE GENOMIC DNA]</scope>
    <source>
        <strain evidence="7">DSM 18095</strain>
    </source>
</reference>
<dbReference type="Gene3D" id="1.10.10.10">
    <property type="entry name" value="Winged helix-like DNA-binding domain superfamily/Winged helix DNA-binding domain"/>
    <property type="match status" value="1"/>
</dbReference>
<dbReference type="SUPFAM" id="SSF46785">
    <property type="entry name" value="Winged helix' DNA-binding domain"/>
    <property type="match status" value="1"/>
</dbReference>
<keyword evidence="7" id="KW-1185">Reference proteome</keyword>
<feature type="domain" description="Cyclic nucleotide-binding" evidence="4">
    <location>
        <begin position="50"/>
        <end position="133"/>
    </location>
</feature>
<dbReference type="InterPro" id="IPR036388">
    <property type="entry name" value="WH-like_DNA-bd_sf"/>
</dbReference>
<evidence type="ECO:0000259" key="5">
    <source>
        <dbReference type="PROSITE" id="PS51063"/>
    </source>
</evidence>
<evidence type="ECO:0000313" key="7">
    <source>
        <dbReference type="Proteomes" id="UP000184114"/>
    </source>
</evidence>
<dbReference type="InterPro" id="IPR018490">
    <property type="entry name" value="cNMP-bd_dom_sf"/>
</dbReference>
<evidence type="ECO:0000259" key="4">
    <source>
        <dbReference type="PROSITE" id="PS50042"/>
    </source>
</evidence>
<dbReference type="AlphaFoldDB" id="A0A1M4ZKC7"/>
<gene>
    <name evidence="6" type="ORF">SAMN02745784_03096</name>
</gene>